<comment type="caution">
    <text evidence="2">The sequence shown here is derived from an EMBL/GenBank/DDBJ whole genome shotgun (WGS) entry which is preliminary data.</text>
</comment>
<evidence type="ECO:0000313" key="2">
    <source>
        <dbReference type="EMBL" id="GHI75956.1"/>
    </source>
</evidence>
<dbReference type="EMBL" id="BNED01000005">
    <property type="protein sequence ID" value="GHI75956.1"/>
    <property type="molecule type" value="Genomic_DNA"/>
</dbReference>
<sequence length="81" mass="8329">MPRSVSVTGIATLEREPGRFVRCPGLLPLTGEGSGQGAILGIRRASLTGRSLMAGSCKHSTAGWGPEERGKRPSPGVRSAG</sequence>
<proteinExistence type="predicted"/>
<gene>
    <name evidence="2" type="ORF">Sspor_15170</name>
</gene>
<dbReference type="Proteomes" id="UP000608522">
    <property type="component" value="Unassembled WGS sequence"/>
</dbReference>
<accession>A0ABQ3T6C9</accession>
<evidence type="ECO:0000256" key="1">
    <source>
        <dbReference type="SAM" id="MobiDB-lite"/>
    </source>
</evidence>
<keyword evidence="3" id="KW-1185">Reference proteome</keyword>
<evidence type="ECO:0000313" key="3">
    <source>
        <dbReference type="Proteomes" id="UP000608522"/>
    </source>
</evidence>
<organism evidence="2 3">
    <name type="scientific">Streptomyces spororaveus</name>
    <dbReference type="NCBI Taxonomy" id="284039"/>
    <lineage>
        <taxon>Bacteria</taxon>
        <taxon>Bacillati</taxon>
        <taxon>Actinomycetota</taxon>
        <taxon>Actinomycetes</taxon>
        <taxon>Kitasatosporales</taxon>
        <taxon>Streptomycetaceae</taxon>
        <taxon>Streptomyces</taxon>
    </lineage>
</organism>
<protein>
    <submittedName>
        <fullName evidence="2">Uncharacterized protein</fullName>
    </submittedName>
</protein>
<feature type="region of interest" description="Disordered" evidence="1">
    <location>
        <begin position="57"/>
        <end position="81"/>
    </location>
</feature>
<name>A0ABQ3T6C9_9ACTN</name>
<reference evidence="3" key="1">
    <citation type="submission" date="2023-07" db="EMBL/GenBank/DDBJ databases">
        <title>Whole genome shotgun sequence of Streptomyces spororaveus NBRC 15456.</title>
        <authorList>
            <person name="Komaki H."/>
            <person name="Tamura T."/>
        </authorList>
    </citation>
    <scope>NUCLEOTIDE SEQUENCE [LARGE SCALE GENOMIC DNA]</scope>
    <source>
        <strain evidence="3">NBRC 15456</strain>
    </source>
</reference>